<evidence type="ECO:0000313" key="6">
    <source>
        <dbReference type="Proteomes" id="UP001139450"/>
    </source>
</evidence>
<dbReference type="CDD" id="cd00383">
    <property type="entry name" value="trans_reg_C"/>
    <property type="match status" value="1"/>
</dbReference>
<evidence type="ECO:0000259" key="4">
    <source>
        <dbReference type="PROSITE" id="PS51755"/>
    </source>
</evidence>
<dbReference type="PROSITE" id="PS51755">
    <property type="entry name" value="OMPR_PHOB"/>
    <property type="match status" value="1"/>
</dbReference>
<dbReference type="GO" id="GO:0006355">
    <property type="term" value="P:regulation of DNA-templated transcription"/>
    <property type="evidence" value="ECO:0007669"/>
    <property type="project" value="InterPro"/>
</dbReference>
<keyword evidence="3" id="KW-1133">Transmembrane helix</keyword>
<keyword evidence="6" id="KW-1185">Reference proteome</keyword>
<proteinExistence type="predicted"/>
<dbReference type="Pfam" id="PF00486">
    <property type="entry name" value="Trans_reg_C"/>
    <property type="match status" value="1"/>
</dbReference>
<keyword evidence="1 2" id="KW-0238">DNA-binding</keyword>
<dbReference type="InterPro" id="IPR036388">
    <property type="entry name" value="WH-like_DNA-bd_sf"/>
</dbReference>
<organism evidence="5 6">
    <name type="scientific">Mucilaginibacter straminoryzae</name>
    <dbReference type="NCBI Taxonomy" id="2932774"/>
    <lineage>
        <taxon>Bacteria</taxon>
        <taxon>Pseudomonadati</taxon>
        <taxon>Bacteroidota</taxon>
        <taxon>Sphingobacteriia</taxon>
        <taxon>Sphingobacteriales</taxon>
        <taxon>Sphingobacteriaceae</taxon>
        <taxon>Mucilaginibacter</taxon>
    </lineage>
</organism>
<feature type="transmembrane region" description="Helical" evidence="3">
    <location>
        <begin position="165"/>
        <end position="182"/>
    </location>
</feature>
<evidence type="ECO:0000256" key="3">
    <source>
        <dbReference type="SAM" id="Phobius"/>
    </source>
</evidence>
<dbReference type="SMART" id="SM00862">
    <property type="entry name" value="Trans_reg_C"/>
    <property type="match status" value="1"/>
</dbReference>
<name>A0A9X1XAJ3_9SPHI</name>
<comment type="caution">
    <text evidence="5">The sequence shown here is derived from an EMBL/GenBank/DDBJ whole genome shotgun (WGS) entry which is preliminary data.</text>
</comment>
<feature type="transmembrane region" description="Helical" evidence="3">
    <location>
        <begin position="14"/>
        <end position="34"/>
    </location>
</feature>
<evidence type="ECO:0000313" key="5">
    <source>
        <dbReference type="EMBL" id="MCJ8211204.1"/>
    </source>
</evidence>
<keyword evidence="3" id="KW-0472">Membrane</keyword>
<reference evidence="5" key="1">
    <citation type="submission" date="2022-04" db="EMBL/GenBank/DDBJ databases">
        <title>Mucilaginibacter sp. RS28 isolated from freshwater.</title>
        <authorList>
            <person name="Ko S.-R."/>
        </authorList>
    </citation>
    <scope>NUCLEOTIDE SEQUENCE</scope>
    <source>
        <strain evidence="5">RS28</strain>
    </source>
</reference>
<gene>
    <name evidence="5" type="ORF">MUY27_15910</name>
</gene>
<dbReference type="InterPro" id="IPR016032">
    <property type="entry name" value="Sig_transdc_resp-reg_C-effctor"/>
</dbReference>
<evidence type="ECO:0000256" key="2">
    <source>
        <dbReference type="PROSITE-ProRule" id="PRU01091"/>
    </source>
</evidence>
<sequence>MLDSINFLDGKRKYLFVILPMLFIVAICVFVGRANRDDFDMSRREILLRRIGHELLLQSGDSTSRVLPVEKITENVYQISFEHAFTFQTDSLVNTTRRLLAKDPLAGDYVVNVLNRGKSGIAYGFAISPNKKDDIIACVGRRQPKASYVINIEFKPAGIITAKNGCLLGSLPLLAFLGFIFWSPRKPRKSLPDDQNTDVFTIGETLFDPKNRKLVINEKTIDLTGTETRLLRIFAMAPNETIERTRLQKEIWEDEGVIVGRSLDMFISKLRKKLECDPLIKIAVVRGKGYKLVIVDSGQV</sequence>
<dbReference type="RefSeq" id="WP_245131609.1">
    <property type="nucleotide sequence ID" value="NZ_JALJEJ010000008.1"/>
</dbReference>
<feature type="DNA-binding region" description="OmpR/PhoB-type" evidence="2">
    <location>
        <begin position="197"/>
        <end position="294"/>
    </location>
</feature>
<protein>
    <submittedName>
        <fullName evidence="5">Winged helix-turn-helix domain-containing protein</fullName>
    </submittedName>
</protein>
<dbReference type="GO" id="GO:0003677">
    <property type="term" value="F:DNA binding"/>
    <property type="evidence" value="ECO:0007669"/>
    <property type="project" value="UniProtKB-UniRule"/>
</dbReference>
<dbReference type="InterPro" id="IPR001867">
    <property type="entry name" value="OmpR/PhoB-type_DNA-bd"/>
</dbReference>
<evidence type="ECO:0000256" key="1">
    <source>
        <dbReference type="ARBA" id="ARBA00023125"/>
    </source>
</evidence>
<dbReference type="EMBL" id="JALJEJ010000008">
    <property type="protein sequence ID" value="MCJ8211204.1"/>
    <property type="molecule type" value="Genomic_DNA"/>
</dbReference>
<keyword evidence="3" id="KW-0812">Transmembrane</keyword>
<dbReference type="AlphaFoldDB" id="A0A9X1XAJ3"/>
<accession>A0A9X1XAJ3</accession>
<dbReference type="Gene3D" id="1.10.10.10">
    <property type="entry name" value="Winged helix-like DNA-binding domain superfamily/Winged helix DNA-binding domain"/>
    <property type="match status" value="1"/>
</dbReference>
<feature type="domain" description="OmpR/PhoB-type" evidence="4">
    <location>
        <begin position="197"/>
        <end position="294"/>
    </location>
</feature>
<dbReference type="SUPFAM" id="SSF46894">
    <property type="entry name" value="C-terminal effector domain of the bipartite response regulators"/>
    <property type="match status" value="1"/>
</dbReference>
<dbReference type="GO" id="GO:0000160">
    <property type="term" value="P:phosphorelay signal transduction system"/>
    <property type="evidence" value="ECO:0007669"/>
    <property type="project" value="InterPro"/>
</dbReference>
<dbReference type="Proteomes" id="UP001139450">
    <property type="component" value="Unassembled WGS sequence"/>
</dbReference>